<evidence type="ECO:0000313" key="2">
    <source>
        <dbReference type="Proteomes" id="UP001165960"/>
    </source>
</evidence>
<accession>A0ACC2RJN2</accession>
<reference evidence="1" key="1">
    <citation type="submission" date="2022-04" db="EMBL/GenBank/DDBJ databases">
        <title>Genome of the entomopathogenic fungus Entomophthora muscae.</title>
        <authorList>
            <person name="Elya C."/>
            <person name="Lovett B.R."/>
            <person name="Lee E."/>
            <person name="Macias A.M."/>
            <person name="Hajek A.E."/>
            <person name="De Bivort B.L."/>
            <person name="Kasson M.T."/>
            <person name="De Fine Licht H.H."/>
            <person name="Stajich J.E."/>
        </authorList>
    </citation>
    <scope>NUCLEOTIDE SEQUENCE</scope>
    <source>
        <strain evidence="1">Berkeley</strain>
    </source>
</reference>
<proteinExistence type="predicted"/>
<dbReference type="Proteomes" id="UP001165960">
    <property type="component" value="Unassembled WGS sequence"/>
</dbReference>
<organism evidence="1 2">
    <name type="scientific">Entomophthora muscae</name>
    <dbReference type="NCBI Taxonomy" id="34485"/>
    <lineage>
        <taxon>Eukaryota</taxon>
        <taxon>Fungi</taxon>
        <taxon>Fungi incertae sedis</taxon>
        <taxon>Zoopagomycota</taxon>
        <taxon>Entomophthoromycotina</taxon>
        <taxon>Entomophthoromycetes</taxon>
        <taxon>Entomophthorales</taxon>
        <taxon>Entomophthoraceae</taxon>
        <taxon>Entomophthora</taxon>
    </lineage>
</organism>
<comment type="caution">
    <text evidence="1">The sequence shown here is derived from an EMBL/GenBank/DDBJ whole genome shotgun (WGS) entry which is preliminary data.</text>
</comment>
<keyword evidence="2" id="KW-1185">Reference proteome</keyword>
<evidence type="ECO:0000313" key="1">
    <source>
        <dbReference type="EMBL" id="KAJ9050234.1"/>
    </source>
</evidence>
<gene>
    <name evidence="1" type="ORF">DSO57_1016378</name>
</gene>
<sequence>MLESISSMAQVILGDGLRRQLRMCISFLLNPSSEAPARSFRPPHILPKQAPAQQSTYGMEECLQIINGKSSPQTEVKPKRKRANSLQIKVLEQVFRLTCFPSTHIRTQLGLQLGMTPRTVQIWFQNKRQSLDIRRHMRPRPVQLPPSAPFFPAPIRPSDIHGILFGLSINIRSSCLAKAS</sequence>
<protein>
    <submittedName>
        <fullName evidence="1">Uncharacterized protein</fullName>
    </submittedName>
</protein>
<name>A0ACC2RJN2_9FUNG</name>
<dbReference type="EMBL" id="QTSX02007166">
    <property type="protein sequence ID" value="KAJ9050234.1"/>
    <property type="molecule type" value="Genomic_DNA"/>
</dbReference>